<feature type="compositionally biased region" description="Polar residues" evidence="1">
    <location>
        <begin position="74"/>
        <end position="83"/>
    </location>
</feature>
<dbReference type="Proteomes" id="UP000054007">
    <property type="component" value="Unassembled WGS sequence"/>
</dbReference>
<feature type="region of interest" description="Disordered" evidence="1">
    <location>
        <begin position="1087"/>
        <end position="1107"/>
    </location>
</feature>
<feature type="region of interest" description="Disordered" evidence="1">
    <location>
        <begin position="1187"/>
        <end position="1323"/>
    </location>
</feature>
<feature type="region of interest" description="Disordered" evidence="1">
    <location>
        <begin position="1128"/>
        <end position="1150"/>
    </location>
</feature>
<evidence type="ECO:0000313" key="2">
    <source>
        <dbReference type="EMBL" id="KIY62672.1"/>
    </source>
</evidence>
<feature type="compositionally biased region" description="Basic and acidic residues" evidence="1">
    <location>
        <begin position="42"/>
        <end position="52"/>
    </location>
</feature>
<keyword evidence="3" id="KW-1185">Reference proteome</keyword>
<reference evidence="2 3" key="1">
    <citation type="journal article" date="2015" name="Fungal Genet. Biol.">
        <title>Evolution of novel wood decay mechanisms in Agaricales revealed by the genome sequences of Fistulina hepatica and Cylindrobasidium torrendii.</title>
        <authorList>
            <person name="Floudas D."/>
            <person name="Held B.W."/>
            <person name="Riley R."/>
            <person name="Nagy L.G."/>
            <person name="Koehler G."/>
            <person name="Ransdell A.S."/>
            <person name="Younus H."/>
            <person name="Chow J."/>
            <person name="Chiniquy J."/>
            <person name="Lipzen A."/>
            <person name="Tritt A."/>
            <person name="Sun H."/>
            <person name="Haridas S."/>
            <person name="LaButti K."/>
            <person name="Ohm R.A."/>
            <person name="Kues U."/>
            <person name="Blanchette R.A."/>
            <person name="Grigoriev I.V."/>
            <person name="Minto R.E."/>
            <person name="Hibbett D.S."/>
        </authorList>
    </citation>
    <scope>NUCLEOTIDE SEQUENCE [LARGE SCALE GENOMIC DNA]</scope>
    <source>
        <strain evidence="2 3">FP15055 ss-10</strain>
    </source>
</reference>
<evidence type="ECO:0000313" key="3">
    <source>
        <dbReference type="Proteomes" id="UP000054007"/>
    </source>
</evidence>
<feature type="region of interest" description="Disordered" evidence="1">
    <location>
        <begin position="74"/>
        <end position="103"/>
    </location>
</feature>
<dbReference type="EMBL" id="KN880758">
    <property type="protein sequence ID" value="KIY62672.1"/>
    <property type="molecule type" value="Genomic_DNA"/>
</dbReference>
<proteinExistence type="predicted"/>
<evidence type="ECO:0000256" key="1">
    <source>
        <dbReference type="SAM" id="MobiDB-lite"/>
    </source>
</evidence>
<feature type="region of interest" description="Disordered" evidence="1">
    <location>
        <begin position="158"/>
        <end position="179"/>
    </location>
</feature>
<gene>
    <name evidence="2" type="ORF">CYLTODRAFT_458785</name>
</gene>
<accession>A0A0D7AWS7</accession>
<feature type="region of interest" description="Disordered" evidence="1">
    <location>
        <begin position="247"/>
        <end position="267"/>
    </location>
</feature>
<feature type="compositionally biased region" description="Basic and acidic residues" evidence="1">
    <location>
        <begin position="249"/>
        <end position="266"/>
    </location>
</feature>
<name>A0A0D7AWS7_9AGAR</name>
<feature type="region of interest" description="Disordered" evidence="1">
    <location>
        <begin position="30"/>
        <end position="59"/>
    </location>
</feature>
<protein>
    <submittedName>
        <fullName evidence="2">Uncharacterized protein</fullName>
    </submittedName>
</protein>
<organism evidence="2 3">
    <name type="scientific">Cylindrobasidium torrendii FP15055 ss-10</name>
    <dbReference type="NCBI Taxonomy" id="1314674"/>
    <lineage>
        <taxon>Eukaryota</taxon>
        <taxon>Fungi</taxon>
        <taxon>Dikarya</taxon>
        <taxon>Basidiomycota</taxon>
        <taxon>Agaricomycotina</taxon>
        <taxon>Agaricomycetes</taxon>
        <taxon>Agaricomycetidae</taxon>
        <taxon>Agaricales</taxon>
        <taxon>Marasmiineae</taxon>
        <taxon>Physalacriaceae</taxon>
        <taxon>Cylindrobasidium</taxon>
    </lineage>
</organism>
<sequence>MYSDHVLAEDAQMTADTSLYEDIRSQVEVEASGNREYQADMQSRDSAQRNNDRMGSIPNSELLADDVGLFAGTKQSEQTSGNHGLSDHSMLDSWSNPEPHQQDGEIPGLRAVSLVPVTGALLSGPFVAAGDAVAAGIPSGSDDVEDIENAAAQDDIRESGASPGALGTDSEHTVGQGSPMVSSVGTLPDSSLRIPFPLSFLSVASAAIIANEDGDEDMDVQASVEHLMLGSRAGSAGEMITLAPVKAAEPSHERQISPEHAAEQESRMVPLGSSLPEQPVPAPLPQSFLSVSFATVMEEASDDMDAEGFVEHPPMGSPVGSAGDIITAAPVAVVQPSQERQIDTMHTAEQGIPVVSSAGNLPASLLRTPLPLSFLDVPSAAIIASGDEEEDMDVKPYVEHSSLGSPAAGDMITPAPVVVVEPSQEVQRNIVHAVEQGMPMVSPAHNLPGMLSYVTLDGFLNVPPTAIIADEDEKEDMDVQSYVGHSPLGSPAAGDMATPAPMQVVEHAEEGHPSPKHGVEPGTLVVSSAENLLAPSLRTPLPLSFLDVPSTATVANADEEEDMDVQYYVGHSSLGSPAEDMTTPAPMRVVECVFQQGSPMVSPGGMLPDDFTGCPPPQSFMSIQFATIVEEDNNDMDAQDFAQHRPLDLPVASAGDTITFAPIPEPSHEGQMDLGHAAEQPTAMVLPAGTLPNYPLHARPLPSFFNAPFSTIVEEDDDDMDVQLLVQQSPPVRSSGVTELTSAIPMPMPFLEPLHGKSLIEAANAGSEPAVERASPAAVSNPSDRFVQAPLPPSFLSAPFATVIEEDNDDMDAQTSEEYCSLHSSVGCPVDTMRSATVLPQEEHMEPDLVAKQGTPTVLPVAKIPNHPLHAHPPPPFYNAPFSTIIEGDTDNINAQLPVQHPPAVLPVSSSRYTGLNPAIPLPVSFLEPPRAEILIEAANAGPNPAAKRASPATANNPSAPLPPTFLSVPFATVIEEVADDMGARLLVQQPLPVLPVRSSRGSGFDTSIPLPASFLEPPHTDILTEAVSVVSEPSAERALPVSAGSPSVPLPPSFINVTSAIPFRSADDEEVSVYNEVPRHLVSHNVRPQTTNDYPTPAASRTAPYPHIAPSSLSSCSVSPAILSTRHPVASEQHGDRPTPTVSAGGPVPPPERYMFFRLDRGTLQQWLSRGYNDVITFVPKEPITRRGHEASHTASPYASPANPPESVPGPSRSTHVPPRRRRDSDGTFMQGPDLHSMSLPGQVDRPPHVPPPPSFIVVERPLHDEDSQPGDPLNDADDPASDSSAVVNHTDYTEYYRKYPGRKPRRSAASQPRSGPKSAKNRLLEGIHLYIRSLKLTRAHKRDVKRWNRGDPSGRKPSMDTIGIDFSGSIGTRWNMDVRALIVRGFKSSEYAGYIPAGTLPGELYSRISTYFKYVKDHHPKNPHPRTRDQPALNAKARKASLLDRRICGYRWHIQDPSAKRALSWIRKMGTGGTSDDEEDPVTSTTEILTPMWRNPDARITRLFHYADYLYAMHRFRGGTLEHCMRGALPARRVDTGRTNDAPAPLGLPRNFYRKSYLARLDTLALDRLQVAPAIDLNTLNFSPYVQESIQAALASTEITDIVPARQTNMG</sequence>